<accession>A0ABY6J0I8</accession>
<protein>
    <recommendedName>
        <fullName evidence="3">Endonuclease</fullName>
    </recommendedName>
</protein>
<dbReference type="Gene3D" id="3.40.1440.10">
    <property type="entry name" value="GIY-YIG endonuclease"/>
    <property type="match status" value="1"/>
</dbReference>
<name>A0ABY6J0I8_9BACT</name>
<organism evidence="1 2">
    <name type="scientific">Chitinophaga horti</name>
    <dbReference type="NCBI Taxonomy" id="2920382"/>
    <lineage>
        <taxon>Bacteria</taxon>
        <taxon>Pseudomonadati</taxon>
        <taxon>Bacteroidota</taxon>
        <taxon>Chitinophagia</taxon>
        <taxon>Chitinophagales</taxon>
        <taxon>Chitinophagaceae</taxon>
        <taxon>Chitinophaga</taxon>
    </lineage>
</organism>
<dbReference type="Proteomes" id="UP001162741">
    <property type="component" value="Chromosome"/>
</dbReference>
<dbReference type="RefSeq" id="WP_244842827.1">
    <property type="nucleotide sequence ID" value="NZ_CP107006.1"/>
</dbReference>
<evidence type="ECO:0008006" key="3">
    <source>
        <dbReference type="Google" id="ProtNLM"/>
    </source>
</evidence>
<dbReference type="SUPFAM" id="SSF82771">
    <property type="entry name" value="GIY-YIG endonuclease"/>
    <property type="match status" value="1"/>
</dbReference>
<sequence length="119" mass="13887">MQINIRKELTYGEKDKAIPAFARHFYVYIMTDDAHSLLFVGLTNDLFRDVHMHRDGKMEELPQGKRVQKLVYLEYYEGLSEGIGRRNEIFNDTLINQVSLILQANPQWEDLTPGLETTL</sequence>
<dbReference type="EMBL" id="CP107006">
    <property type="protein sequence ID" value="UYQ91886.1"/>
    <property type="molecule type" value="Genomic_DNA"/>
</dbReference>
<reference evidence="1" key="1">
    <citation type="submission" date="2022-10" db="EMBL/GenBank/DDBJ databases">
        <title>Chitinophaga sp. nov., isolated from soil.</title>
        <authorList>
            <person name="Jeon C.O."/>
        </authorList>
    </citation>
    <scope>NUCLEOTIDE SEQUENCE</scope>
    <source>
        <strain evidence="1">R8</strain>
    </source>
</reference>
<dbReference type="InterPro" id="IPR035901">
    <property type="entry name" value="GIY-YIG_endonuc_sf"/>
</dbReference>
<evidence type="ECO:0000313" key="1">
    <source>
        <dbReference type="EMBL" id="UYQ91886.1"/>
    </source>
</evidence>
<keyword evidence="2" id="KW-1185">Reference proteome</keyword>
<proteinExistence type="predicted"/>
<gene>
    <name evidence="1" type="ORF">MKQ68_17505</name>
</gene>
<evidence type="ECO:0000313" key="2">
    <source>
        <dbReference type="Proteomes" id="UP001162741"/>
    </source>
</evidence>